<dbReference type="GeneID" id="66100068"/>
<organism evidence="1 2">
    <name type="scientific">Guyanagaster necrorhizus</name>
    <dbReference type="NCBI Taxonomy" id="856835"/>
    <lineage>
        <taxon>Eukaryota</taxon>
        <taxon>Fungi</taxon>
        <taxon>Dikarya</taxon>
        <taxon>Basidiomycota</taxon>
        <taxon>Agaricomycotina</taxon>
        <taxon>Agaricomycetes</taxon>
        <taxon>Agaricomycetidae</taxon>
        <taxon>Agaricales</taxon>
        <taxon>Marasmiineae</taxon>
        <taxon>Physalacriaceae</taxon>
        <taxon>Guyanagaster</taxon>
    </lineage>
</organism>
<comment type="caution">
    <text evidence="1">The sequence shown here is derived from an EMBL/GenBank/DDBJ whole genome shotgun (WGS) entry which is preliminary data.</text>
</comment>
<proteinExistence type="predicted"/>
<dbReference type="EMBL" id="MU250558">
    <property type="protein sequence ID" value="KAG7441591.1"/>
    <property type="molecule type" value="Genomic_DNA"/>
</dbReference>
<dbReference type="Proteomes" id="UP000812287">
    <property type="component" value="Unassembled WGS sequence"/>
</dbReference>
<dbReference type="AlphaFoldDB" id="A0A9P8ANC2"/>
<gene>
    <name evidence="1" type="ORF">BT62DRAFT_1011396</name>
</gene>
<protein>
    <submittedName>
        <fullName evidence="1">Uncharacterized protein</fullName>
    </submittedName>
</protein>
<dbReference type="RefSeq" id="XP_043035091.1">
    <property type="nucleotide sequence ID" value="XM_043177781.1"/>
</dbReference>
<evidence type="ECO:0000313" key="2">
    <source>
        <dbReference type="Proteomes" id="UP000812287"/>
    </source>
</evidence>
<evidence type="ECO:0000313" key="1">
    <source>
        <dbReference type="EMBL" id="KAG7441591.1"/>
    </source>
</evidence>
<sequence length="282" mass="30690">MPTPRASYLCTPSPVSELEPLAAETVDACQTSYDVTSRESHSKTAPNVFTSRHETMEPYGQAGIYGNVTRDLGVTGPCQRSQRNEHQRTFKFNTISTTHASTANILEECHSNRIHFCHPAISRTKDADDATALPLEAYLSYVIYGIGGKSNTKLDQRAISHPMTEIFGKVVVGGKEGTGSRPVGGSVCSARRIDHEFMGDGRGPPHNSFHPPKSLGRNANPPYPRGAFHDKGSCPAVVVDLQFSDMRDSLNFRKAAGGPIESGLKKESEIFKLPKAFISTIE</sequence>
<name>A0A9P8ANC2_9AGAR</name>
<keyword evidence="2" id="KW-1185">Reference proteome</keyword>
<accession>A0A9P8ANC2</accession>
<reference evidence="1" key="1">
    <citation type="submission" date="2020-11" db="EMBL/GenBank/DDBJ databases">
        <title>Adaptations for nitrogen fixation in a non-lichenized fungal sporocarp promotes dispersal by wood-feeding termites.</title>
        <authorList>
            <consortium name="DOE Joint Genome Institute"/>
            <person name="Koch R.A."/>
            <person name="Yoon G."/>
            <person name="Arayal U."/>
            <person name="Lail K."/>
            <person name="Amirebrahimi M."/>
            <person name="Labutti K."/>
            <person name="Lipzen A."/>
            <person name="Riley R."/>
            <person name="Barry K."/>
            <person name="Henrissat B."/>
            <person name="Grigoriev I.V."/>
            <person name="Herr J.R."/>
            <person name="Aime M.C."/>
        </authorList>
    </citation>
    <scope>NUCLEOTIDE SEQUENCE</scope>
    <source>
        <strain evidence="1">MCA 3950</strain>
    </source>
</reference>